<keyword evidence="3" id="KW-1185">Reference proteome</keyword>
<evidence type="ECO:0000313" key="3">
    <source>
        <dbReference type="Proteomes" id="UP000294513"/>
    </source>
</evidence>
<keyword evidence="1" id="KW-0472">Membrane</keyword>
<evidence type="ECO:0000256" key="1">
    <source>
        <dbReference type="SAM" id="Phobius"/>
    </source>
</evidence>
<keyword evidence="1" id="KW-0812">Transmembrane</keyword>
<feature type="transmembrane region" description="Helical" evidence="1">
    <location>
        <begin position="128"/>
        <end position="149"/>
    </location>
</feature>
<evidence type="ECO:0000313" key="2">
    <source>
        <dbReference type="EMBL" id="TDD72477.1"/>
    </source>
</evidence>
<dbReference type="AlphaFoldDB" id="A0A4V2YT48"/>
<proteinExistence type="predicted"/>
<name>A0A4V2YT48_9ACTN</name>
<gene>
    <name evidence="2" type="ORF">E1298_35015</name>
</gene>
<dbReference type="Proteomes" id="UP000294513">
    <property type="component" value="Unassembled WGS sequence"/>
</dbReference>
<evidence type="ECO:0008006" key="4">
    <source>
        <dbReference type="Google" id="ProtNLM"/>
    </source>
</evidence>
<dbReference type="OrthoDB" id="4159213at2"/>
<sequence>MFSTIVAGVLAGPLAVAGAAKILTPSGRLAWPFRRGVLRPPWGPRLAGTAEVAGAAALIALPARPAAAAGLAAYAALTVTAYRLKGERCACFGPARLASVGRTHLGANAAGTALAALALAAGPGGPGLPVRAGIGAAASAATLGAVLALDRRARKAEMTAAPRPCAEAITGVRLYLTEGCPSCRALKQLLETVEPARREAVATTLIGRGEKLPEPLSGMGVPCAVGVGASGEPVCAPAEGIGAVKALVDTITVRTAPKAAAHAR</sequence>
<protein>
    <recommendedName>
        <fullName evidence="4">Methylamine utilization protein MauE</fullName>
    </recommendedName>
</protein>
<keyword evidence="1" id="KW-1133">Transmembrane helix</keyword>
<comment type="caution">
    <text evidence="2">The sequence shown here is derived from an EMBL/GenBank/DDBJ whole genome shotgun (WGS) entry which is preliminary data.</text>
</comment>
<organism evidence="2 3">
    <name type="scientific">Actinomadura rubrisoli</name>
    <dbReference type="NCBI Taxonomy" id="2530368"/>
    <lineage>
        <taxon>Bacteria</taxon>
        <taxon>Bacillati</taxon>
        <taxon>Actinomycetota</taxon>
        <taxon>Actinomycetes</taxon>
        <taxon>Streptosporangiales</taxon>
        <taxon>Thermomonosporaceae</taxon>
        <taxon>Actinomadura</taxon>
    </lineage>
</organism>
<reference evidence="2 3" key="1">
    <citation type="submission" date="2019-03" db="EMBL/GenBank/DDBJ databases">
        <title>Draft genome sequences of novel Actinobacteria.</title>
        <authorList>
            <person name="Sahin N."/>
            <person name="Ay H."/>
            <person name="Saygin H."/>
        </authorList>
    </citation>
    <scope>NUCLEOTIDE SEQUENCE [LARGE SCALE GENOMIC DNA]</scope>
    <source>
        <strain evidence="2 3">H3C3</strain>
    </source>
</reference>
<dbReference type="EMBL" id="SMKU01000276">
    <property type="protein sequence ID" value="TDD72477.1"/>
    <property type="molecule type" value="Genomic_DNA"/>
</dbReference>
<dbReference type="RefSeq" id="WP_131901027.1">
    <property type="nucleotide sequence ID" value="NZ_SMKU01000276.1"/>
</dbReference>
<accession>A0A4V2YT48</accession>
<feature type="transmembrane region" description="Helical" evidence="1">
    <location>
        <begin position="105"/>
        <end position="122"/>
    </location>
</feature>